<comment type="catalytic activity">
    <reaction evidence="7 9">
        <text>N-(5-phospho-beta-D-ribosyl)anthranilate + diphosphate = 5-phospho-alpha-D-ribose 1-diphosphate + anthranilate</text>
        <dbReference type="Rhea" id="RHEA:11768"/>
        <dbReference type="ChEBI" id="CHEBI:16567"/>
        <dbReference type="ChEBI" id="CHEBI:18277"/>
        <dbReference type="ChEBI" id="CHEBI:33019"/>
        <dbReference type="ChEBI" id="CHEBI:58017"/>
        <dbReference type="EC" id="2.4.2.18"/>
    </reaction>
</comment>
<comment type="function">
    <text evidence="9">Catalyzes the transfer of the phosphoribosyl group of 5-phosphorylribose-1-pyrophosphate (PRPP) to anthranilate to yield N-(5'-phosphoribosyl)-anthranilate (PRA).</text>
</comment>
<dbReference type="GO" id="GO:0004048">
    <property type="term" value="F:anthranilate phosphoribosyltransferase activity"/>
    <property type="evidence" value="ECO:0007669"/>
    <property type="project" value="UniProtKB-UniRule"/>
</dbReference>
<feature type="binding site" evidence="9">
    <location>
        <begin position="83"/>
        <end position="84"/>
    </location>
    <ligand>
        <name>5-phospho-alpha-D-ribose 1-diphosphate</name>
        <dbReference type="ChEBI" id="CHEBI:58017"/>
    </ligand>
</feature>
<feature type="binding site" evidence="9">
    <location>
        <begin position="108"/>
        <end position="116"/>
    </location>
    <ligand>
        <name>5-phospho-alpha-D-ribose 1-diphosphate</name>
        <dbReference type="ChEBI" id="CHEBI:58017"/>
    </ligand>
</feature>
<comment type="caution">
    <text evidence="9">Lacks conserved residue(s) required for the propagation of feature annotation.</text>
</comment>
<dbReference type="PANTHER" id="PTHR43285:SF2">
    <property type="entry name" value="ANTHRANILATE PHOSPHORIBOSYLTRANSFERASE"/>
    <property type="match status" value="1"/>
</dbReference>
<feature type="binding site" evidence="9">
    <location>
        <position position="80"/>
    </location>
    <ligand>
        <name>5-phospho-alpha-D-ribose 1-diphosphate</name>
        <dbReference type="ChEBI" id="CHEBI:58017"/>
    </ligand>
</feature>
<comment type="cofactor">
    <cofactor evidence="9">
        <name>Mg(2+)</name>
        <dbReference type="ChEBI" id="CHEBI:18420"/>
    </cofactor>
    <text evidence="9">Binds 2 magnesium ions per monomer.</text>
</comment>
<evidence type="ECO:0000313" key="13">
    <source>
        <dbReference type="Proteomes" id="UP000033115"/>
    </source>
</evidence>
<evidence type="ECO:0000256" key="2">
    <source>
        <dbReference type="ARBA" id="ARBA00022605"/>
    </source>
</evidence>
<sequence length="339" mass="36520">MLQEIIKKIIAQKNLKEKEAYNAMNEIMLGKGTNSQIGAFLAGLRMKGETTEEITGFAKAMRDNAITLKLDSNYVIDTCGTGGDGGKTFNISTAVALVAAAAGVKVAKHGNRAVSSKSGSADVLEKLGFNINLEPEAAKKCINEKGMAFLFAQKYHNAMKNVAAPRKELGVRTIFNLLGPLTNPAFVKGQILGVYDKDLTHIMAEVLSNLGCERAMVVCGEDGLDEITTTSLTYVSELKNGEISDYTINPEDFEIRISSTDNISGSTSEENAVTILQILQGKKGAKRDIVILNSAAALYVGKVCENMKEGVKVAEALIDSGEVYNKMNELKNYSNKFLA</sequence>
<comment type="similarity">
    <text evidence="9">Belongs to the anthranilate phosphoribosyltransferase family.</text>
</comment>
<dbReference type="SUPFAM" id="SSF47648">
    <property type="entry name" value="Nucleoside phosphorylase/phosphoribosyltransferase N-terminal domain"/>
    <property type="match status" value="1"/>
</dbReference>
<dbReference type="GO" id="GO:0000162">
    <property type="term" value="P:L-tryptophan biosynthetic process"/>
    <property type="evidence" value="ECO:0007669"/>
    <property type="project" value="UniProtKB-UniRule"/>
</dbReference>
<dbReference type="InterPro" id="IPR036320">
    <property type="entry name" value="Glycosyl_Trfase_fam3_N_dom_sf"/>
</dbReference>
<keyword evidence="9" id="KW-0460">Magnesium</keyword>
<dbReference type="SUPFAM" id="SSF52418">
    <property type="entry name" value="Nucleoside phosphorylase/phosphoribosyltransferase catalytic domain"/>
    <property type="match status" value="1"/>
</dbReference>
<proteinExistence type="inferred from homology"/>
<evidence type="ECO:0000256" key="8">
    <source>
        <dbReference type="ARBA" id="ARBA00061188"/>
    </source>
</evidence>
<dbReference type="PANTHER" id="PTHR43285">
    <property type="entry name" value="ANTHRANILATE PHOSPHORIBOSYLTRANSFERASE"/>
    <property type="match status" value="1"/>
</dbReference>
<feature type="binding site" evidence="9">
    <location>
        <position position="226"/>
    </location>
    <ligand>
        <name>Mg(2+)</name>
        <dbReference type="ChEBI" id="CHEBI:18420"/>
        <label>2</label>
    </ligand>
</feature>
<dbReference type="EMBL" id="CP009933">
    <property type="protein sequence ID" value="AKA68387.1"/>
    <property type="molecule type" value="Genomic_DNA"/>
</dbReference>
<dbReference type="Pfam" id="PF00591">
    <property type="entry name" value="Glycos_transf_3"/>
    <property type="match status" value="1"/>
</dbReference>
<keyword evidence="3 9" id="KW-0328">Glycosyltransferase</keyword>
<protein>
    <recommendedName>
        <fullName evidence="9">Anthranilate phosphoribosyltransferase</fullName>
        <ecNumber evidence="9">2.4.2.18</ecNumber>
    </recommendedName>
</protein>
<dbReference type="Proteomes" id="UP000033115">
    <property type="component" value="Chromosome"/>
</dbReference>
<comment type="subunit">
    <text evidence="9">Homodimer.</text>
</comment>
<dbReference type="HAMAP" id="MF_00211">
    <property type="entry name" value="TrpD"/>
    <property type="match status" value="1"/>
</dbReference>
<evidence type="ECO:0000313" key="12">
    <source>
        <dbReference type="EMBL" id="AKA68387.1"/>
    </source>
</evidence>
<keyword evidence="4 9" id="KW-0808">Transferase</keyword>
<evidence type="ECO:0000259" key="10">
    <source>
        <dbReference type="Pfam" id="PF00591"/>
    </source>
</evidence>
<feature type="binding site" evidence="9">
    <location>
        <begin position="90"/>
        <end position="93"/>
    </location>
    <ligand>
        <name>5-phospho-alpha-D-ribose 1-diphosphate</name>
        <dbReference type="ChEBI" id="CHEBI:58017"/>
    </ligand>
</feature>
<feature type="binding site" evidence="9">
    <location>
        <position position="80"/>
    </location>
    <ligand>
        <name>anthranilate</name>
        <dbReference type="ChEBI" id="CHEBI:16567"/>
        <label>1</label>
    </ligand>
</feature>
<reference evidence="12 13" key="1">
    <citation type="journal article" date="2015" name="J. Biotechnol.">
        <title>Complete genome sequence of a malodorant-producing acetogen, Clostridium scatologenes ATCC 25775(T).</title>
        <authorList>
            <person name="Zhu Z."/>
            <person name="Guo T."/>
            <person name="Zheng H."/>
            <person name="Song T."/>
            <person name="Ouyang P."/>
            <person name="Xie J."/>
        </authorList>
    </citation>
    <scope>NUCLEOTIDE SEQUENCE [LARGE SCALE GENOMIC DNA]</scope>
    <source>
        <strain evidence="12 13">ATCC 25775</strain>
    </source>
</reference>
<evidence type="ECO:0000256" key="4">
    <source>
        <dbReference type="ARBA" id="ARBA00022679"/>
    </source>
</evidence>
<keyword evidence="2 9" id="KW-0028">Amino-acid biosynthesis</keyword>
<evidence type="ECO:0000259" key="11">
    <source>
        <dbReference type="Pfam" id="PF02885"/>
    </source>
</evidence>
<dbReference type="InterPro" id="IPR005940">
    <property type="entry name" value="Anthranilate_Pribosyl_Tfrase"/>
</dbReference>
<dbReference type="Pfam" id="PF02885">
    <property type="entry name" value="Glycos_trans_3N"/>
    <property type="match status" value="1"/>
</dbReference>
<feature type="domain" description="Glycosyl transferase family 3" evidence="10">
    <location>
        <begin position="75"/>
        <end position="322"/>
    </location>
</feature>
<dbReference type="InterPro" id="IPR000312">
    <property type="entry name" value="Glycosyl_Trfase_fam3"/>
</dbReference>
<feature type="binding site" evidence="9">
    <location>
        <position position="92"/>
    </location>
    <ligand>
        <name>Mg(2+)</name>
        <dbReference type="ChEBI" id="CHEBI:18420"/>
        <label>1</label>
    </ligand>
</feature>
<evidence type="ECO:0000256" key="3">
    <source>
        <dbReference type="ARBA" id="ARBA00022676"/>
    </source>
</evidence>
<evidence type="ECO:0000256" key="6">
    <source>
        <dbReference type="ARBA" id="ARBA00023141"/>
    </source>
</evidence>
<evidence type="ECO:0000256" key="9">
    <source>
        <dbReference type="HAMAP-Rule" id="MF_00211"/>
    </source>
</evidence>
<dbReference type="EC" id="2.4.2.18" evidence="9"/>
<dbReference type="Gene3D" id="1.20.970.10">
    <property type="entry name" value="Transferase, Pyrimidine Nucleoside Phosphorylase, Chain C"/>
    <property type="match status" value="1"/>
</dbReference>
<feature type="binding site" evidence="9">
    <location>
        <position position="120"/>
    </location>
    <ligand>
        <name>5-phospho-alpha-D-ribose 1-diphosphate</name>
        <dbReference type="ChEBI" id="CHEBI:58017"/>
    </ligand>
</feature>
<dbReference type="InterPro" id="IPR035902">
    <property type="entry name" value="Nuc_phospho_transferase"/>
</dbReference>
<gene>
    <name evidence="9" type="primary">trpD</name>
    <name evidence="12" type="ORF">CSCA_1262</name>
</gene>
<keyword evidence="13" id="KW-1185">Reference proteome</keyword>
<dbReference type="HOGENOM" id="CLU_034315_2_1_9"/>
<keyword evidence="5 9" id="KW-0822">Tryptophan biosynthesis</keyword>
<dbReference type="AlphaFoldDB" id="A0A0E3JXQ8"/>
<comment type="similarity">
    <text evidence="8">In the C-terminal section; belongs to the anthranilate phosphoribosyltransferase family.</text>
</comment>
<evidence type="ECO:0000256" key="7">
    <source>
        <dbReference type="ARBA" id="ARBA00052328"/>
    </source>
</evidence>
<feature type="binding site" evidence="9">
    <location>
        <position position="166"/>
    </location>
    <ligand>
        <name>anthranilate</name>
        <dbReference type="ChEBI" id="CHEBI:16567"/>
        <label>2</label>
    </ligand>
</feature>
<dbReference type="Gene3D" id="3.40.1030.10">
    <property type="entry name" value="Nucleoside phosphorylase/phosphoribosyltransferase catalytic domain"/>
    <property type="match status" value="1"/>
</dbReference>
<accession>A0A0E3JXQ8</accession>
<dbReference type="NCBIfam" id="TIGR01245">
    <property type="entry name" value="trpD"/>
    <property type="match status" value="1"/>
</dbReference>
<dbReference type="GO" id="GO:0000287">
    <property type="term" value="F:magnesium ion binding"/>
    <property type="evidence" value="ECO:0007669"/>
    <property type="project" value="UniProtKB-UniRule"/>
</dbReference>
<evidence type="ECO:0000256" key="1">
    <source>
        <dbReference type="ARBA" id="ARBA00004907"/>
    </source>
</evidence>
<feature type="binding site" evidence="9">
    <location>
        <position position="111"/>
    </location>
    <ligand>
        <name>anthranilate</name>
        <dbReference type="ChEBI" id="CHEBI:16567"/>
        <label>1</label>
    </ligand>
</feature>
<keyword evidence="9" id="KW-0479">Metal-binding</keyword>
<dbReference type="UniPathway" id="UPA00035">
    <property type="reaction ID" value="UER00041"/>
</dbReference>
<keyword evidence="6 9" id="KW-0057">Aromatic amino acid biosynthesis</keyword>
<feature type="domain" description="Glycosyl transferase family 3 N-terminal" evidence="11">
    <location>
        <begin position="3"/>
        <end position="65"/>
    </location>
</feature>
<dbReference type="STRING" id="1548.CSCA_1262"/>
<evidence type="ECO:0000256" key="5">
    <source>
        <dbReference type="ARBA" id="ARBA00022822"/>
    </source>
</evidence>
<dbReference type="GO" id="GO:0005829">
    <property type="term" value="C:cytosol"/>
    <property type="evidence" value="ECO:0007669"/>
    <property type="project" value="TreeGrafter"/>
</dbReference>
<dbReference type="InterPro" id="IPR017459">
    <property type="entry name" value="Glycosyl_Trfase_fam3_N_dom"/>
</dbReference>
<name>A0A0E3JXQ8_CLOSL</name>
<feature type="binding site" evidence="9">
    <location>
        <position position="225"/>
    </location>
    <ligand>
        <name>Mg(2+)</name>
        <dbReference type="ChEBI" id="CHEBI:18420"/>
        <label>2</label>
    </ligand>
</feature>
<feature type="binding site" evidence="9">
    <location>
        <position position="226"/>
    </location>
    <ligand>
        <name>Mg(2+)</name>
        <dbReference type="ChEBI" id="CHEBI:18420"/>
        <label>1</label>
    </ligand>
</feature>
<feature type="binding site" evidence="9">
    <location>
        <position position="88"/>
    </location>
    <ligand>
        <name>5-phospho-alpha-D-ribose 1-diphosphate</name>
        <dbReference type="ChEBI" id="CHEBI:58017"/>
    </ligand>
</feature>
<dbReference type="RefSeq" id="WP_029162788.1">
    <property type="nucleotide sequence ID" value="NZ_CP009933.1"/>
</dbReference>
<organism evidence="12 13">
    <name type="scientific">Clostridium scatologenes</name>
    <dbReference type="NCBI Taxonomy" id="1548"/>
    <lineage>
        <taxon>Bacteria</taxon>
        <taxon>Bacillati</taxon>
        <taxon>Bacillota</taxon>
        <taxon>Clostridia</taxon>
        <taxon>Eubacteriales</taxon>
        <taxon>Clostridiaceae</taxon>
        <taxon>Clostridium</taxon>
    </lineage>
</organism>
<dbReference type="FunFam" id="3.40.1030.10:FF:000002">
    <property type="entry name" value="Anthranilate phosphoribosyltransferase"/>
    <property type="match status" value="1"/>
</dbReference>
<comment type="pathway">
    <text evidence="1 9">Amino-acid biosynthesis; L-tryptophan biosynthesis; L-tryptophan from chorismate: step 2/5.</text>
</comment>
<dbReference type="KEGG" id="csq:CSCA_1262"/>